<dbReference type="AlphaFoldDB" id="X1JRQ2"/>
<dbReference type="EMBL" id="BARU01048488">
    <property type="protein sequence ID" value="GAH96757.1"/>
    <property type="molecule type" value="Genomic_DNA"/>
</dbReference>
<reference evidence="1" key="1">
    <citation type="journal article" date="2014" name="Front. Microbiol.">
        <title>High frequency of phylogenetically diverse reductive dehalogenase-homologous genes in deep subseafloor sedimentary metagenomes.</title>
        <authorList>
            <person name="Kawai M."/>
            <person name="Futagami T."/>
            <person name="Toyoda A."/>
            <person name="Takaki Y."/>
            <person name="Nishi S."/>
            <person name="Hori S."/>
            <person name="Arai W."/>
            <person name="Tsubouchi T."/>
            <person name="Morono Y."/>
            <person name="Uchiyama I."/>
            <person name="Ito T."/>
            <person name="Fujiyama A."/>
            <person name="Inagaki F."/>
            <person name="Takami H."/>
        </authorList>
    </citation>
    <scope>NUCLEOTIDE SEQUENCE</scope>
    <source>
        <strain evidence="1">Expedition CK06-06</strain>
    </source>
</reference>
<gene>
    <name evidence="1" type="ORF">S03H2_72036</name>
</gene>
<name>X1JRQ2_9ZZZZ</name>
<evidence type="ECO:0000313" key="1">
    <source>
        <dbReference type="EMBL" id="GAH96757.1"/>
    </source>
</evidence>
<feature type="non-terminal residue" evidence="1">
    <location>
        <position position="44"/>
    </location>
</feature>
<sequence>MEKIMTEKNKNLGTAGIVIDFIKQIITQEVFFFINKETCYQKGV</sequence>
<protein>
    <submittedName>
        <fullName evidence="1">Uncharacterized protein</fullName>
    </submittedName>
</protein>
<organism evidence="1">
    <name type="scientific">marine sediment metagenome</name>
    <dbReference type="NCBI Taxonomy" id="412755"/>
    <lineage>
        <taxon>unclassified sequences</taxon>
        <taxon>metagenomes</taxon>
        <taxon>ecological metagenomes</taxon>
    </lineage>
</organism>
<comment type="caution">
    <text evidence="1">The sequence shown here is derived from an EMBL/GenBank/DDBJ whole genome shotgun (WGS) entry which is preliminary data.</text>
</comment>
<proteinExistence type="predicted"/>
<accession>X1JRQ2</accession>